<evidence type="ECO:0008006" key="5">
    <source>
        <dbReference type="Google" id="ProtNLM"/>
    </source>
</evidence>
<reference evidence="3 4" key="1">
    <citation type="journal article" date="2015" name="Genome Biol. Evol.">
        <title>Comparative Genomics of a Bacterivorous Green Alga Reveals Evolutionary Causalities and Consequences of Phago-Mixotrophic Mode of Nutrition.</title>
        <authorList>
            <person name="Burns J.A."/>
            <person name="Paasch A."/>
            <person name="Narechania A."/>
            <person name="Kim E."/>
        </authorList>
    </citation>
    <scope>NUCLEOTIDE SEQUENCE [LARGE SCALE GENOMIC DNA]</scope>
    <source>
        <strain evidence="3 4">PLY_AMNH</strain>
    </source>
</reference>
<protein>
    <recommendedName>
        <fullName evidence="5">Acid phosphatase</fullName>
    </recommendedName>
</protein>
<evidence type="ECO:0000256" key="2">
    <source>
        <dbReference type="ARBA" id="ARBA00022801"/>
    </source>
</evidence>
<dbReference type="GO" id="GO:0016791">
    <property type="term" value="F:phosphatase activity"/>
    <property type="evidence" value="ECO:0007669"/>
    <property type="project" value="TreeGrafter"/>
</dbReference>
<gene>
    <name evidence="3" type="ORF">CYMTET_48423</name>
</gene>
<dbReference type="InterPro" id="IPR029033">
    <property type="entry name" value="His_PPase_superfam"/>
</dbReference>
<dbReference type="Pfam" id="PF00328">
    <property type="entry name" value="His_Phos_2"/>
    <property type="match status" value="1"/>
</dbReference>
<keyword evidence="2" id="KW-0378">Hydrolase</keyword>
<organism evidence="3 4">
    <name type="scientific">Cymbomonas tetramitiformis</name>
    <dbReference type="NCBI Taxonomy" id="36881"/>
    <lineage>
        <taxon>Eukaryota</taxon>
        <taxon>Viridiplantae</taxon>
        <taxon>Chlorophyta</taxon>
        <taxon>Pyramimonadophyceae</taxon>
        <taxon>Pyramimonadales</taxon>
        <taxon>Pyramimonadaceae</taxon>
        <taxon>Cymbomonas</taxon>
    </lineage>
</organism>
<dbReference type="PANTHER" id="PTHR11567:SF110">
    <property type="entry name" value="2-PHOSPHOXYLOSE PHOSPHATASE 1"/>
    <property type="match status" value="1"/>
</dbReference>
<dbReference type="PANTHER" id="PTHR11567">
    <property type="entry name" value="ACID PHOSPHATASE-RELATED"/>
    <property type="match status" value="1"/>
</dbReference>
<keyword evidence="4" id="KW-1185">Reference proteome</keyword>
<comment type="caution">
    <text evidence="3">The sequence shown here is derived from an EMBL/GenBank/DDBJ whole genome shotgun (WGS) entry which is preliminary data.</text>
</comment>
<evidence type="ECO:0000313" key="3">
    <source>
        <dbReference type="EMBL" id="KAK3241838.1"/>
    </source>
</evidence>
<evidence type="ECO:0000256" key="1">
    <source>
        <dbReference type="ARBA" id="ARBA00005375"/>
    </source>
</evidence>
<accession>A0AAE0EV03</accession>
<dbReference type="InterPro" id="IPR000560">
    <property type="entry name" value="His_Pase_clade-2"/>
</dbReference>
<sequence>GLREWHDLLPSLVAHELPLPVGVDDKLLKRIEQEGLKMMSTFLTSGGQVDSERRTEGLHLAVGLLVQDITGILEASAAGKHVPLFKLYSAHDTTILPLLLVLGLQRDEWPPFASSLVFELWYSPNRKQHFVRIIFNKEVLQLEGCSDGLCSLSHFNKMLRPYIPLDWADSCKSNKSV</sequence>
<dbReference type="Gene3D" id="3.40.50.1240">
    <property type="entry name" value="Phosphoglycerate mutase-like"/>
    <property type="match status" value="1"/>
</dbReference>
<comment type="similarity">
    <text evidence="1">Belongs to the histidine acid phosphatase family.</text>
</comment>
<dbReference type="AlphaFoldDB" id="A0AAE0EV03"/>
<dbReference type="EMBL" id="LGRX02033292">
    <property type="protein sequence ID" value="KAK3241838.1"/>
    <property type="molecule type" value="Genomic_DNA"/>
</dbReference>
<feature type="non-terminal residue" evidence="3">
    <location>
        <position position="1"/>
    </location>
</feature>
<evidence type="ECO:0000313" key="4">
    <source>
        <dbReference type="Proteomes" id="UP001190700"/>
    </source>
</evidence>
<dbReference type="Proteomes" id="UP001190700">
    <property type="component" value="Unassembled WGS sequence"/>
</dbReference>
<proteinExistence type="inferred from homology"/>
<dbReference type="InterPro" id="IPR050645">
    <property type="entry name" value="Histidine_acid_phosphatase"/>
</dbReference>
<dbReference type="SUPFAM" id="SSF53254">
    <property type="entry name" value="Phosphoglycerate mutase-like"/>
    <property type="match status" value="1"/>
</dbReference>
<name>A0AAE0EV03_9CHLO</name>